<keyword evidence="2" id="KW-1185">Reference proteome</keyword>
<sequence length="175" mass="19753">MVVMIMVSEKRKRGEGGGRGSKHPKKKGMHLMASKFAFSEMQDDGAALSLDGELSDGHMGFVMQAQPYLSATPMPKGQESLCLKASTHYPTLFDNFQRELRDVLLQQQNEGLITDWRSTQSWMLLKELAKSAEHRAAARRSRNPVMHVTLGISLDKTRLMQTKIDEFVKKMTDLL</sequence>
<comment type="caution">
    <text evidence="1">The sequence shown here is derived from an EMBL/GenBank/DDBJ whole genome shotgun (WGS) entry which is preliminary data.</text>
</comment>
<dbReference type="Proteomes" id="UP000275267">
    <property type="component" value="Unassembled WGS sequence"/>
</dbReference>
<dbReference type="AlphaFoldDB" id="A0A3L6PXM5"/>
<protein>
    <submittedName>
        <fullName evidence="1">DNA-binding protein SMUBP-2-like</fullName>
    </submittedName>
</protein>
<name>A0A3L6PXM5_PANMI</name>
<evidence type="ECO:0000313" key="1">
    <source>
        <dbReference type="EMBL" id="RLM65426.1"/>
    </source>
</evidence>
<proteinExistence type="predicted"/>
<dbReference type="STRING" id="4540.A0A3L6PXM5"/>
<evidence type="ECO:0000313" key="2">
    <source>
        <dbReference type="Proteomes" id="UP000275267"/>
    </source>
</evidence>
<reference evidence="2" key="1">
    <citation type="journal article" date="2019" name="Nat. Commun.">
        <title>The genome of broomcorn millet.</title>
        <authorList>
            <person name="Zou C."/>
            <person name="Miki D."/>
            <person name="Li D."/>
            <person name="Tang Q."/>
            <person name="Xiao L."/>
            <person name="Rajput S."/>
            <person name="Deng P."/>
            <person name="Jia W."/>
            <person name="Huang R."/>
            <person name="Zhang M."/>
            <person name="Sun Y."/>
            <person name="Hu J."/>
            <person name="Fu X."/>
            <person name="Schnable P.S."/>
            <person name="Li F."/>
            <person name="Zhang H."/>
            <person name="Feng B."/>
            <person name="Zhu X."/>
            <person name="Liu R."/>
            <person name="Schnable J.C."/>
            <person name="Zhu J.-K."/>
            <person name="Zhang H."/>
        </authorList>
    </citation>
    <scope>NUCLEOTIDE SEQUENCE [LARGE SCALE GENOMIC DNA]</scope>
</reference>
<organism evidence="1 2">
    <name type="scientific">Panicum miliaceum</name>
    <name type="common">Proso millet</name>
    <name type="synonym">Broomcorn millet</name>
    <dbReference type="NCBI Taxonomy" id="4540"/>
    <lineage>
        <taxon>Eukaryota</taxon>
        <taxon>Viridiplantae</taxon>
        <taxon>Streptophyta</taxon>
        <taxon>Embryophyta</taxon>
        <taxon>Tracheophyta</taxon>
        <taxon>Spermatophyta</taxon>
        <taxon>Magnoliopsida</taxon>
        <taxon>Liliopsida</taxon>
        <taxon>Poales</taxon>
        <taxon>Poaceae</taxon>
        <taxon>PACMAD clade</taxon>
        <taxon>Panicoideae</taxon>
        <taxon>Panicodae</taxon>
        <taxon>Paniceae</taxon>
        <taxon>Panicinae</taxon>
        <taxon>Panicum</taxon>
        <taxon>Panicum sect. Panicum</taxon>
    </lineage>
</organism>
<dbReference type="OrthoDB" id="6513042at2759"/>
<accession>A0A3L6PXM5</accession>
<gene>
    <name evidence="1" type="ORF">C2845_PM16G02440</name>
</gene>
<dbReference type="EMBL" id="PQIB02000015">
    <property type="protein sequence ID" value="RLM65426.1"/>
    <property type="molecule type" value="Genomic_DNA"/>
</dbReference>
<dbReference type="GO" id="GO:0003677">
    <property type="term" value="F:DNA binding"/>
    <property type="evidence" value="ECO:0007669"/>
    <property type="project" value="UniProtKB-KW"/>
</dbReference>